<reference evidence="2 3" key="1">
    <citation type="submission" date="2020-10" db="EMBL/GenBank/DDBJ databases">
        <title>Degradation of 1,4-Dioxane by Xanthobacter sp. YN2, via a Novel Group-2 Soluble Di-Iron Monooxygenase.</title>
        <authorList>
            <person name="Ma F."/>
            <person name="Wang Y."/>
            <person name="Yang J."/>
            <person name="Guo H."/>
            <person name="Su D."/>
            <person name="Yu L."/>
        </authorList>
    </citation>
    <scope>NUCLEOTIDE SEQUENCE [LARGE SCALE GENOMIC DNA]</scope>
    <source>
        <strain evidence="2 3">YN2</strain>
    </source>
</reference>
<feature type="compositionally biased region" description="Basic residues" evidence="1">
    <location>
        <begin position="27"/>
        <end position="38"/>
    </location>
</feature>
<feature type="compositionally biased region" description="Pro residues" evidence="1">
    <location>
        <begin position="1"/>
        <end position="11"/>
    </location>
</feature>
<name>A0A974PLQ4_9HYPH</name>
<evidence type="ECO:0008006" key="4">
    <source>
        <dbReference type="Google" id="ProtNLM"/>
    </source>
</evidence>
<evidence type="ECO:0000313" key="2">
    <source>
        <dbReference type="EMBL" id="QRG05927.1"/>
    </source>
</evidence>
<dbReference type="RefSeq" id="WP_203192799.1">
    <property type="nucleotide sequence ID" value="NZ_CP063362.1"/>
</dbReference>
<organism evidence="2 3">
    <name type="scientific">Xanthobacter dioxanivorans</name>
    <dbReference type="NCBI Taxonomy" id="2528964"/>
    <lineage>
        <taxon>Bacteria</taxon>
        <taxon>Pseudomonadati</taxon>
        <taxon>Pseudomonadota</taxon>
        <taxon>Alphaproteobacteria</taxon>
        <taxon>Hyphomicrobiales</taxon>
        <taxon>Xanthobacteraceae</taxon>
        <taxon>Xanthobacter</taxon>
    </lineage>
</organism>
<accession>A0A974PLQ4</accession>
<gene>
    <name evidence="2" type="ORF">EZH22_23360</name>
</gene>
<dbReference type="KEGG" id="xdi:EZH22_23360"/>
<sequence length="533" mass="57678">MEAPPLAPDGPPAAEGGPAGADAAPPAHRRRGRPRKRRGEAAEGEAGEGEEKRPPRVRSTSAETVGGVLDGVEFWHSTDNEPYATVEIDEHHEHLSVLGRAFELFLAERIYDVAGSAPTTNALRDVQRLCCIHAKKGAEHEVFRRVARAGGRIYVDLCDRAWQAIEITKDGWVAIPSAAHPVKFLRSRGMQALPEPEFSDRGIEELREFVNADGPDDFTLVVSWLLAAFGGLSAFPIAVLSGEAGSGKSRLAEKMRALTDPHIAPMRSPPRDLRDLFAGASNQFITCIDNISRMEADLSDSLCRMASGSAEATRALNTNAEEVYLTGARPIILTGIGDHWGQQSDLATRSLAIKLAAIPETERRTDVDLDAAFAAARPRIIGALCDAVSSGLRREGTVRLERLPRLADFARWVTACEPGLGWDEGTLAAALEAGRHESSATAFDADEVAKAIHAFILDDHPVAGWEGTAGRLLTALNARVSEEVRRLRSWPGNPTAMGTRIERVAGLLRWKGFAVIRRRGAERTIAIKPPPTK</sequence>
<dbReference type="SUPFAM" id="SSF52540">
    <property type="entry name" value="P-loop containing nucleoside triphosphate hydrolases"/>
    <property type="match status" value="1"/>
</dbReference>
<proteinExistence type="predicted"/>
<dbReference type="EMBL" id="CP063362">
    <property type="protein sequence ID" value="QRG05927.1"/>
    <property type="molecule type" value="Genomic_DNA"/>
</dbReference>
<dbReference type="InterPro" id="IPR027417">
    <property type="entry name" value="P-loop_NTPase"/>
</dbReference>
<feature type="compositionally biased region" description="Low complexity" evidence="1">
    <location>
        <begin position="12"/>
        <end position="26"/>
    </location>
</feature>
<dbReference type="AlphaFoldDB" id="A0A974PLQ4"/>
<feature type="region of interest" description="Disordered" evidence="1">
    <location>
        <begin position="1"/>
        <end position="63"/>
    </location>
</feature>
<evidence type="ECO:0000313" key="3">
    <source>
        <dbReference type="Proteomes" id="UP000596427"/>
    </source>
</evidence>
<keyword evidence="3" id="KW-1185">Reference proteome</keyword>
<evidence type="ECO:0000256" key="1">
    <source>
        <dbReference type="SAM" id="MobiDB-lite"/>
    </source>
</evidence>
<dbReference type="Proteomes" id="UP000596427">
    <property type="component" value="Chromosome"/>
</dbReference>
<protein>
    <recommendedName>
        <fullName evidence="4">ATP-binding protein</fullName>
    </recommendedName>
</protein>